<name>A0A0V0HQA3_SOLCH</name>
<feature type="non-terminal residue" evidence="2">
    <location>
        <position position="1"/>
    </location>
</feature>
<reference evidence="2" key="1">
    <citation type="submission" date="2015-12" db="EMBL/GenBank/DDBJ databases">
        <title>Gene expression during late stages of embryo sac development: a critical building block for successful pollen-pistil interactions.</title>
        <authorList>
            <person name="Liu Y."/>
            <person name="Joly V."/>
            <person name="Sabar M."/>
            <person name="Matton D.P."/>
        </authorList>
    </citation>
    <scope>NUCLEOTIDE SEQUENCE</scope>
</reference>
<protein>
    <submittedName>
        <fullName evidence="2">Putative ovule protein</fullName>
    </submittedName>
</protein>
<keyword evidence="1" id="KW-0812">Transmembrane</keyword>
<feature type="transmembrane region" description="Helical" evidence="1">
    <location>
        <begin position="32"/>
        <end position="53"/>
    </location>
</feature>
<dbReference type="EMBL" id="GEDG01017017">
    <property type="protein sequence ID" value="JAP22041.1"/>
    <property type="molecule type" value="Transcribed_RNA"/>
</dbReference>
<evidence type="ECO:0000313" key="2">
    <source>
        <dbReference type="EMBL" id="JAP22041.1"/>
    </source>
</evidence>
<organism evidence="2">
    <name type="scientific">Solanum chacoense</name>
    <name type="common">Chaco potato</name>
    <dbReference type="NCBI Taxonomy" id="4108"/>
    <lineage>
        <taxon>Eukaryota</taxon>
        <taxon>Viridiplantae</taxon>
        <taxon>Streptophyta</taxon>
        <taxon>Embryophyta</taxon>
        <taxon>Tracheophyta</taxon>
        <taxon>Spermatophyta</taxon>
        <taxon>Magnoliopsida</taxon>
        <taxon>eudicotyledons</taxon>
        <taxon>Gunneridae</taxon>
        <taxon>Pentapetalae</taxon>
        <taxon>asterids</taxon>
        <taxon>lamiids</taxon>
        <taxon>Solanales</taxon>
        <taxon>Solanaceae</taxon>
        <taxon>Solanoideae</taxon>
        <taxon>Solaneae</taxon>
        <taxon>Solanum</taxon>
    </lineage>
</organism>
<sequence>FLLSNFKDVCTFVAVCSSSRYVFSINLAHTSFFPFIFPSFSVAAQLLSHFLIFQFTNICG</sequence>
<evidence type="ECO:0000256" key="1">
    <source>
        <dbReference type="SAM" id="Phobius"/>
    </source>
</evidence>
<keyword evidence="1" id="KW-0472">Membrane</keyword>
<accession>A0A0V0HQA3</accession>
<dbReference type="AlphaFoldDB" id="A0A0V0HQA3"/>
<keyword evidence="1" id="KW-1133">Transmembrane helix</keyword>
<proteinExistence type="predicted"/>